<name>A0A1M6LMR7_PARC5</name>
<dbReference type="InterPro" id="IPR025588">
    <property type="entry name" value="YcxB-like_C"/>
</dbReference>
<dbReference type="EMBL" id="FRAG01000007">
    <property type="protein sequence ID" value="SHJ72445.1"/>
    <property type="molecule type" value="Genomic_DNA"/>
</dbReference>
<protein>
    <recommendedName>
        <fullName evidence="2">YcxB-like C-terminal domain-containing protein</fullName>
    </recommendedName>
</protein>
<keyword evidence="4" id="KW-1185">Reference proteome</keyword>
<keyword evidence="1" id="KW-1133">Transmembrane helix</keyword>
<keyword evidence="1" id="KW-0812">Transmembrane</keyword>
<evidence type="ECO:0000313" key="4">
    <source>
        <dbReference type="Proteomes" id="UP000184465"/>
    </source>
</evidence>
<dbReference type="RefSeq" id="WP_073147308.1">
    <property type="nucleotide sequence ID" value="NZ_FRAG01000007.1"/>
</dbReference>
<sequence length="397" mass="47447">MENNILFNFEYTLNSNEYSNLIFERTKPIQVICSIQLIHMFIFFRYYLKTPNEYLTNTTDIKWYMLFFIGFIVFYIFNKIEARLIIKKNPQLFEKTNLQITEDSVVISQKSIKRIIPRSYIRRIKKLRRIVLIYYSPSQIAVIPRRVISDENLKLITDRFKTPKGNIVRKIIKILCLSTFIGINIAAFYLYKEQTTLRYVLFDENTIIERAANSDEEFHYPYLLYIPPYCDSETYLIVRPNAACREKYYHSDDLEDAKIMLKRWVAESSKYGVNCPVLVPVFPRPVEPENTGFYEGDEEELDAYYFVRNEEYFDRQANEDFTTQLFKMTVDAKKYLLTKDINTVKNRMIVFGWYSLSYNRSISKFFREKYEDETVGIFSDEPLEYIYTALGVASKFY</sequence>
<feature type="transmembrane region" description="Helical" evidence="1">
    <location>
        <begin position="61"/>
        <end position="78"/>
    </location>
</feature>
<dbReference type="AlphaFoldDB" id="A0A1M6LMR7"/>
<evidence type="ECO:0000256" key="1">
    <source>
        <dbReference type="SAM" id="Phobius"/>
    </source>
</evidence>
<feature type="transmembrane region" description="Helical" evidence="1">
    <location>
        <begin position="29"/>
        <end position="49"/>
    </location>
</feature>
<reference evidence="3 4" key="1">
    <citation type="submission" date="2016-11" db="EMBL/GenBank/DDBJ databases">
        <authorList>
            <person name="Jaros S."/>
            <person name="Januszkiewicz K."/>
            <person name="Wedrychowicz H."/>
        </authorList>
    </citation>
    <scope>NUCLEOTIDE SEQUENCE [LARGE SCALE GENOMIC DNA]</scope>
    <source>
        <strain evidence="3 4">DSM 15212</strain>
    </source>
</reference>
<dbReference type="Proteomes" id="UP000184465">
    <property type="component" value="Unassembled WGS sequence"/>
</dbReference>
<dbReference type="OrthoDB" id="1094867at2"/>
<feature type="transmembrane region" description="Helical" evidence="1">
    <location>
        <begin position="171"/>
        <end position="191"/>
    </location>
</feature>
<gene>
    <name evidence="3" type="ORF">SAMN02745912_00849</name>
</gene>
<organism evidence="3 4">
    <name type="scientific">Paramaledivibacter caminithermalis (strain DSM 15212 / CIP 107654 / DViRD3)</name>
    <name type="common">Clostridium caminithermale</name>
    <dbReference type="NCBI Taxonomy" id="1121301"/>
    <lineage>
        <taxon>Bacteria</taxon>
        <taxon>Bacillati</taxon>
        <taxon>Bacillota</taxon>
        <taxon>Clostridia</taxon>
        <taxon>Peptostreptococcales</taxon>
        <taxon>Caminicellaceae</taxon>
        <taxon>Paramaledivibacter</taxon>
    </lineage>
</organism>
<evidence type="ECO:0000313" key="3">
    <source>
        <dbReference type="EMBL" id="SHJ72445.1"/>
    </source>
</evidence>
<feature type="domain" description="YcxB-like C-terminal" evidence="2">
    <location>
        <begin position="100"/>
        <end position="155"/>
    </location>
</feature>
<dbReference type="STRING" id="1121301.SAMN02745912_00849"/>
<keyword evidence="1" id="KW-0472">Membrane</keyword>
<dbReference type="Pfam" id="PF14317">
    <property type="entry name" value="YcxB"/>
    <property type="match status" value="1"/>
</dbReference>
<accession>A0A1M6LMR7</accession>
<evidence type="ECO:0000259" key="2">
    <source>
        <dbReference type="Pfam" id="PF14317"/>
    </source>
</evidence>
<proteinExistence type="predicted"/>